<proteinExistence type="predicted"/>
<protein>
    <recommendedName>
        <fullName evidence="2">PiggyBac transposable element-derived protein domain-containing protein</fullName>
    </recommendedName>
</protein>
<keyword evidence="4" id="KW-1185">Reference proteome</keyword>
<evidence type="ECO:0000313" key="3">
    <source>
        <dbReference type="EMBL" id="KAK3895819.1"/>
    </source>
</evidence>
<gene>
    <name evidence="3" type="ORF">Pcinc_000435</name>
</gene>
<dbReference type="EMBL" id="JAWQEG010000030">
    <property type="protein sequence ID" value="KAK3895819.1"/>
    <property type="molecule type" value="Genomic_DNA"/>
</dbReference>
<comment type="caution">
    <text evidence="3">The sequence shown here is derived from an EMBL/GenBank/DDBJ whole genome shotgun (WGS) entry which is preliminary data.</text>
</comment>
<evidence type="ECO:0000313" key="4">
    <source>
        <dbReference type="Proteomes" id="UP001286313"/>
    </source>
</evidence>
<organism evidence="3 4">
    <name type="scientific">Petrolisthes cinctipes</name>
    <name type="common">Flat porcelain crab</name>
    <dbReference type="NCBI Taxonomy" id="88211"/>
    <lineage>
        <taxon>Eukaryota</taxon>
        <taxon>Metazoa</taxon>
        <taxon>Ecdysozoa</taxon>
        <taxon>Arthropoda</taxon>
        <taxon>Crustacea</taxon>
        <taxon>Multicrustacea</taxon>
        <taxon>Malacostraca</taxon>
        <taxon>Eumalacostraca</taxon>
        <taxon>Eucarida</taxon>
        <taxon>Decapoda</taxon>
        <taxon>Pleocyemata</taxon>
        <taxon>Anomura</taxon>
        <taxon>Galatheoidea</taxon>
        <taxon>Porcellanidae</taxon>
        <taxon>Petrolisthes</taxon>
    </lineage>
</organism>
<evidence type="ECO:0000259" key="2">
    <source>
        <dbReference type="Pfam" id="PF13843"/>
    </source>
</evidence>
<dbReference type="InterPro" id="IPR029526">
    <property type="entry name" value="PGBD"/>
</dbReference>
<dbReference type="PANTHER" id="PTHR46599">
    <property type="entry name" value="PIGGYBAC TRANSPOSABLE ELEMENT-DERIVED PROTEIN 4"/>
    <property type="match status" value="1"/>
</dbReference>
<accession>A0AAE1GPX9</accession>
<name>A0AAE1GPX9_PETCI</name>
<feature type="region of interest" description="Disordered" evidence="1">
    <location>
        <begin position="28"/>
        <end position="78"/>
    </location>
</feature>
<feature type="domain" description="PiggyBac transposable element-derived protein" evidence="2">
    <location>
        <begin position="96"/>
        <end position="143"/>
    </location>
</feature>
<dbReference type="Pfam" id="PF13843">
    <property type="entry name" value="DDE_Tnp_1_7"/>
    <property type="match status" value="1"/>
</dbReference>
<reference evidence="3" key="1">
    <citation type="submission" date="2023-10" db="EMBL/GenBank/DDBJ databases">
        <title>Genome assemblies of two species of porcelain crab, Petrolisthes cinctipes and Petrolisthes manimaculis (Anomura: Porcellanidae).</title>
        <authorList>
            <person name="Angst P."/>
        </authorList>
    </citation>
    <scope>NUCLEOTIDE SEQUENCE</scope>
    <source>
        <strain evidence="3">PB745_01</strain>
        <tissue evidence="3">Gill</tissue>
    </source>
</reference>
<sequence length="258" mass="28886">MTEEQCRKRWIYLRDRYVRMRRVHEKAIPSGSGGGNSFQLGSSSSQPDSASSSNEAYPDTPKRKRAATDSVTPGKKAKLEGTDWQASLTLERLGGIIEFYNSMKGDVDTFDQICSVSSCSSKTRRWPLCIFYGMLNAANVNSYIIYKENMERVGNRQIISRKKFMLQVRKALITPWATSWLLLPLPRSLQFLITTVCIVPSPGSAAASPGTSFSDSRGALVRCCECPVKSDRKTHHRCNKCVKPMCPRHLYPVCGDCI</sequence>
<dbReference type="PANTHER" id="PTHR46599:SF6">
    <property type="entry name" value="DUAL SPECIFICITY PHOSPHATASE 26"/>
    <property type="match status" value="1"/>
</dbReference>
<evidence type="ECO:0000256" key="1">
    <source>
        <dbReference type="SAM" id="MobiDB-lite"/>
    </source>
</evidence>
<feature type="compositionally biased region" description="Low complexity" evidence="1">
    <location>
        <begin position="37"/>
        <end position="53"/>
    </location>
</feature>
<dbReference type="Proteomes" id="UP001286313">
    <property type="component" value="Unassembled WGS sequence"/>
</dbReference>
<dbReference type="AlphaFoldDB" id="A0AAE1GPX9"/>